<evidence type="ECO:0000259" key="2">
    <source>
        <dbReference type="SMART" id="SM00507"/>
    </source>
</evidence>
<dbReference type="Pfam" id="PF02720">
    <property type="entry name" value="DUF222"/>
    <property type="match status" value="1"/>
</dbReference>
<dbReference type="EMBL" id="CSTD01000004">
    <property type="protein sequence ID" value="CPR12495.1"/>
    <property type="molecule type" value="Genomic_DNA"/>
</dbReference>
<dbReference type="CDD" id="cd00085">
    <property type="entry name" value="HNHc"/>
    <property type="match status" value="1"/>
</dbReference>
<proteinExistence type="predicted"/>
<dbReference type="RefSeq" id="WP_085181323.1">
    <property type="nucleotide sequence ID" value="NZ_CSTD01000004.1"/>
</dbReference>
<protein>
    <submittedName>
        <fullName evidence="3">REP13E12 repeat protein</fullName>
    </submittedName>
</protein>
<evidence type="ECO:0000313" key="3">
    <source>
        <dbReference type="EMBL" id="CPR12495.1"/>
    </source>
</evidence>
<feature type="domain" description="HNH nuclease" evidence="2">
    <location>
        <begin position="354"/>
        <end position="406"/>
    </location>
</feature>
<gene>
    <name evidence="3" type="ORF">BN971_03794</name>
</gene>
<feature type="compositionally biased region" description="Basic and acidic residues" evidence="1">
    <location>
        <begin position="252"/>
        <end position="262"/>
    </location>
</feature>
<dbReference type="AlphaFoldDB" id="A0A0U0WDV4"/>
<dbReference type="InterPro" id="IPR003615">
    <property type="entry name" value="HNH_nuc"/>
</dbReference>
<evidence type="ECO:0000313" key="4">
    <source>
        <dbReference type="Proteomes" id="UP000198875"/>
    </source>
</evidence>
<feature type="region of interest" description="Disordered" evidence="1">
    <location>
        <begin position="239"/>
        <end position="262"/>
    </location>
</feature>
<sequence length="458" mass="50265">MHSIPDPPDVAAALDALDTAVALIGDLNFAALSPAARLRTLERMETSRRRQVAIGHEVIRGLAQQEPAEVGGPVHKVIADWLRISCAEASRRLRDVKQLSRRLTLTGEELPPELPATAEAWRDGMLDGQHLRVIQTFVRDLPADTPAAAVARAERFLARQATQLRPDQLEKVAHRCALQLNPDGKFSDADRARQRGFTWCGQRADGMSLGKLVASPELRAGIDAWLARFAAPGMCNADDETPCVESEPSEESVTRDSRSTAQRRHDALVALVRGQLGDPKLGTHNGLPVTVIVSTTLKELASGAGRAVTGGGTPLPMRDLIRMAAHAYHYLAVFDDHSNRPLYLGRSRRIASPDQRVVLYAKDRGCTHPGCDAPGYWCEVHHVVDWATGGPTDADALTFACAPHHRLVDKGWRTRKNTVGRTEWIPPPPLDRRARTNAYHHPERIFADADDEAPGLRF</sequence>
<evidence type="ECO:0000256" key="1">
    <source>
        <dbReference type="SAM" id="MobiDB-lite"/>
    </source>
</evidence>
<feature type="compositionally biased region" description="Acidic residues" evidence="1">
    <location>
        <begin position="239"/>
        <end position="250"/>
    </location>
</feature>
<dbReference type="Proteomes" id="UP000198875">
    <property type="component" value="Unassembled WGS sequence"/>
</dbReference>
<dbReference type="SMART" id="SM00507">
    <property type="entry name" value="HNHc"/>
    <property type="match status" value="1"/>
</dbReference>
<name>A0A0U0WDV4_MYCBE</name>
<organism evidence="3 4">
    <name type="scientific">Mycobacterium bohemicum DSM 44277</name>
    <dbReference type="NCBI Taxonomy" id="1236609"/>
    <lineage>
        <taxon>Bacteria</taxon>
        <taxon>Bacillati</taxon>
        <taxon>Actinomycetota</taxon>
        <taxon>Actinomycetes</taxon>
        <taxon>Mycobacteriales</taxon>
        <taxon>Mycobacteriaceae</taxon>
        <taxon>Mycobacterium</taxon>
    </lineage>
</organism>
<reference evidence="3 4" key="1">
    <citation type="submission" date="2015-03" db="EMBL/GenBank/DDBJ databases">
        <authorList>
            <person name="Murphy D."/>
        </authorList>
    </citation>
    <scope>NUCLEOTIDE SEQUENCE [LARGE SCALE GENOMIC DNA]</scope>
    <source>
        <strain evidence="3 4">DSM 44277</strain>
    </source>
</reference>
<accession>A0A0U0WDV4</accession>
<dbReference type="OrthoDB" id="4419061at2"/>
<dbReference type="InterPro" id="IPR003870">
    <property type="entry name" value="DUF222"/>
</dbReference>